<feature type="chain" id="PRO_5040442154" evidence="1">
    <location>
        <begin position="25"/>
        <end position="636"/>
    </location>
</feature>
<evidence type="ECO:0000313" key="2">
    <source>
        <dbReference type="EMBL" id="CAH0384841.1"/>
    </source>
</evidence>
<dbReference type="InterPro" id="IPR032062">
    <property type="entry name" value="DUF4803"/>
</dbReference>
<dbReference type="PANTHER" id="PTHR47890:SF1">
    <property type="entry name" value="LD24308P"/>
    <property type="match status" value="1"/>
</dbReference>
<evidence type="ECO:0000256" key="1">
    <source>
        <dbReference type="SAM" id="SignalP"/>
    </source>
</evidence>
<feature type="signal peptide" evidence="1">
    <location>
        <begin position="1"/>
        <end position="24"/>
    </location>
</feature>
<sequence>MGVKECALLVTILLVQSTLESGAGDVDRLVRLDAVVLPQVEAAWAKVTDPNWVNLGKVGGIDIKLVKLFRKIAEALEGLESAVPPGLGDASLELAQLDEEVKALEGFFETFRTFQGRNDVAVWQRDWRNFAEAALQTTPPSVRAALERVHQIVAKAPDESFYRHVLQDGDAVMCQGGQSLQQLIFNLYTYLHMVQLKGYVMLQFSWMLLRLYGKGNFVTESMNEKNKFYKRFDKQMEMARQVLETTSNEMRRCDPPKNIEGETYAQITRLLQGYIQNEVDMNGDESCSENCAYYSYAKQHGCFKNGFCARQPSCTGRILNCQFVDADMGVCLSDIGSTRRYNWIQYENGRTLGKRGTCSKYNVVDSWWRWLVLHCSYCFCLCDEPGRHSDRYFSLRPSSSNTTFNKVVTGVRFAKRNRMIHLQIQEGELLPHGGINQNSVSWRPVPDFRIDDPDVKDGVDYHTLSWESRALDLDDVKLPPKCLLTGVRLRKLGDHLNLEAECSLFNVTTGKLVKPATRKIWLGNDNTDGSVAFPREELILKKPDDPMAALPGCPAVRSTSNMFIKFVNSDIDADAAQTTVPFIDIQSVAPSPATPLVGVGIYHRGCQNSGGYVAPKVMTYDASQHLLETVTVGSEA</sequence>
<dbReference type="Proteomes" id="UP001152759">
    <property type="component" value="Chromosome 2"/>
</dbReference>
<dbReference type="AlphaFoldDB" id="A0A9P0A5V3"/>
<dbReference type="PANTHER" id="PTHR47890">
    <property type="entry name" value="LD24308P"/>
    <property type="match status" value="1"/>
</dbReference>
<dbReference type="Pfam" id="PF16061">
    <property type="entry name" value="DUF4803"/>
    <property type="match status" value="1"/>
</dbReference>
<gene>
    <name evidence="2" type="ORF">BEMITA_LOCUS4129</name>
</gene>
<name>A0A9P0A5V3_BEMTA</name>
<protein>
    <submittedName>
        <fullName evidence="2">Uncharacterized protein</fullName>
    </submittedName>
</protein>
<dbReference type="EMBL" id="OU963863">
    <property type="protein sequence ID" value="CAH0384841.1"/>
    <property type="molecule type" value="Genomic_DNA"/>
</dbReference>
<accession>A0A9P0A5V3</accession>
<dbReference type="OrthoDB" id="6366357at2759"/>
<keyword evidence="1" id="KW-0732">Signal</keyword>
<reference evidence="2" key="1">
    <citation type="submission" date="2021-12" db="EMBL/GenBank/DDBJ databases">
        <authorList>
            <person name="King R."/>
        </authorList>
    </citation>
    <scope>NUCLEOTIDE SEQUENCE</scope>
</reference>
<evidence type="ECO:0000313" key="3">
    <source>
        <dbReference type="Proteomes" id="UP001152759"/>
    </source>
</evidence>
<keyword evidence="3" id="KW-1185">Reference proteome</keyword>
<proteinExistence type="predicted"/>
<organism evidence="2 3">
    <name type="scientific">Bemisia tabaci</name>
    <name type="common">Sweetpotato whitefly</name>
    <name type="synonym">Aleurodes tabaci</name>
    <dbReference type="NCBI Taxonomy" id="7038"/>
    <lineage>
        <taxon>Eukaryota</taxon>
        <taxon>Metazoa</taxon>
        <taxon>Ecdysozoa</taxon>
        <taxon>Arthropoda</taxon>
        <taxon>Hexapoda</taxon>
        <taxon>Insecta</taxon>
        <taxon>Pterygota</taxon>
        <taxon>Neoptera</taxon>
        <taxon>Paraneoptera</taxon>
        <taxon>Hemiptera</taxon>
        <taxon>Sternorrhyncha</taxon>
        <taxon>Aleyrodoidea</taxon>
        <taxon>Aleyrodidae</taxon>
        <taxon>Aleyrodinae</taxon>
        <taxon>Bemisia</taxon>
    </lineage>
</organism>